<feature type="compositionally biased region" description="Gly residues" evidence="4">
    <location>
        <begin position="983"/>
        <end position="994"/>
    </location>
</feature>
<feature type="region of interest" description="Disordered" evidence="4">
    <location>
        <begin position="600"/>
        <end position="623"/>
    </location>
</feature>
<dbReference type="InterPro" id="IPR003644">
    <property type="entry name" value="Calx_beta"/>
</dbReference>
<dbReference type="SUPFAM" id="SSF141072">
    <property type="entry name" value="CalX-like"/>
    <property type="match status" value="2"/>
</dbReference>
<evidence type="ECO:0000313" key="8">
    <source>
        <dbReference type="Proteomes" id="UP000220102"/>
    </source>
</evidence>
<dbReference type="Pfam" id="PF03160">
    <property type="entry name" value="Calx-beta"/>
    <property type="match status" value="1"/>
</dbReference>
<feature type="compositionally biased region" description="Polar residues" evidence="4">
    <location>
        <begin position="613"/>
        <end position="623"/>
    </location>
</feature>
<organism evidence="7 8">
    <name type="scientific">Longibacter salinarum</name>
    <dbReference type="NCBI Taxonomy" id="1850348"/>
    <lineage>
        <taxon>Bacteria</taxon>
        <taxon>Pseudomonadati</taxon>
        <taxon>Rhodothermota</taxon>
        <taxon>Rhodothermia</taxon>
        <taxon>Rhodothermales</taxon>
        <taxon>Salisaetaceae</taxon>
        <taxon>Longibacter</taxon>
    </lineage>
</organism>
<dbReference type="EMBL" id="PDEQ01000001">
    <property type="protein sequence ID" value="PEN15322.1"/>
    <property type="molecule type" value="Genomic_DNA"/>
</dbReference>
<dbReference type="GO" id="GO:0010855">
    <property type="term" value="F:adenylate cyclase inhibitor activity"/>
    <property type="evidence" value="ECO:0007669"/>
    <property type="project" value="TreeGrafter"/>
</dbReference>
<name>A0A2A8D2Y3_9BACT</name>
<dbReference type="Pfam" id="PF18962">
    <property type="entry name" value="Por_Secre_tail"/>
    <property type="match status" value="1"/>
</dbReference>
<feature type="domain" description="Fibronectin type-III" evidence="6">
    <location>
        <begin position="1701"/>
        <end position="1804"/>
    </location>
</feature>
<dbReference type="GO" id="GO:0071277">
    <property type="term" value="P:cellular response to calcium ion"/>
    <property type="evidence" value="ECO:0007669"/>
    <property type="project" value="TreeGrafter"/>
</dbReference>
<evidence type="ECO:0000313" key="7">
    <source>
        <dbReference type="EMBL" id="PEN15322.1"/>
    </source>
</evidence>
<feature type="signal peptide" evidence="5">
    <location>
        <begin position="1"/>
        <end position="35"/>
    </location>
</feature>
<dbReference type="GO" id="GO:0004930">
    <property type="term" value="F:G protein-coupled receptor activity"/>
    <property type="evidence" value="ECO:0007669"/>
    <property type="project" value="InterPro"/>
</dbReference>
<sequence length="1891" mass="197665">MYNINSLTGRSVYQQLPILIAVILLVALPSTPAVAQTGPGGVGNSGDNVLWLRADRGIADADGTTLTDWADQSGNANAPTSINGDPTYREGVLNGLPVVEFDGDDVLNMVSGLDGLSNSDNTIITVSRRTGAIEGQEQFLWNQGERVLGYEVKAGPNYFNFLSASGSRGQGGPNGTTRATSSASGATSFNVISSMVDTGSGEVDLVINGSVNTGGGGSVGVTGASIGNGLIGDVAEVIVFNRSLNAAELRSVYTYLAEKYSITIDTDLFTDATYRFDLAGIGAAGDVIGVAALGDHLAAQSSDLRVSSSSFGSGRFAFIGHDGKTPAFSNQERPNGDGSVQKTLREWRVDLTNTSTASLTISGDLSGSLGSYDDFAVFIDRDGDFSNGAAFYDLDENTTTGLYESDPITINDGDYIALARIQRTISFAESDNSGFEGDSGSTAPTIPLKLNYPNRTPLTVDVRVTSGANGPIQGADYETCCASTSPLTVPGGVTTFNLNDPSVAPSAPEPVAVVGDATEENNTEFVTVDLLNLSTSGDFLRAGDVSSFNYGIIDDDGTLPRATVSMGASSIIENGGAASATVSLSEAAAGGETIYYEFSGEATPGEDFDPSSPDGSVTFSSGENDKTINITALDDALYEGTEEVVITLVAAENGATLYGSGGTLPSAFVSITDDETAPTVEFAASSFIGTEGENATVTVQLSDVVGTNVSVEFDLPPDPGNDFSPITTSPVTIPAGQTTASILIAVNDDATVEFNETVTLTLSNPSGATVGAQSRADLRLIDNDRIGPHGPGGVGDRDNLAVWLDASSLNLANGDPVDTWSDRSGNSNDAVGEGASPTFTASTSVFDTRPSVSFRGAQYLAVPSLTNIAASENTLFAAASTTADADQTILSVLFTDGDPGNQIQVREVGYDDQGGGVSVFSTQAGNEVQIGGESTGDLQIFDSKFSGGLVDFRVNVGGIDNTSSGPISGTNAIIGARIEEATGGGGGNGNGNGNGNRKSGNPNTVDLTRTQFLDGELGDLIAYRASLNEAQRTIVSNYLTAKYALGNVDEYTGDTDYGYGGDVLGVGFVDANNDGPDPEEVHAGAELGGIRLDDIGGLDTSGDFLFAGHGTPDTENFVATSDLETYGSLTLVSRMQRAWYIDRNDDGGSAITVDVTFNLSDAGLGSDPAQDIGLPSNYVLISCSDDPNDNNGCSTNWIEEATAAGVEGDAITFADVKLQDGRFYTIGSSDRAVSPLLTLSLVIEGSVGNEGNAVTGTKGGDAGWRMIGAPLETESGGSITAGDLKSDSDPALIEFNLPSAMFYTWDESSQSFSTGSPATPLVNGRGAMLYLFDDLGTDDADPIDPSLVIQPTKGEPTGQSEVTVGIDDPLPTGPVGTTHFLANPYPYNFDISTMTAGGNAFTNSFQADVQAWDPYSSGTDANGNTGSYTLLSTTTSTVIGAWQGFFVDRNGSGVDQSVTFPLSGRVFGDTKPILGASKHSASSPPKRIELRLIAQETDGNVVAYDKAAWIRFTDRSSTDWDVFDAAKYTPLASRYVTLAPLGRLHDGSVGPKAVESLPIPDDPVTVDLQVLSQGVSARLDIHVAATQNIPDSWIIELIDTKGTADTSDDGVKRLDRPDARWKMNEAATSPELTFSTDKSLSSTTGASVEALHLRLSNNDRQSTPEIVPLSETVDTSPVASKASLDTSRVPAYRLRITPKDAPAPVEIASFTGHQTEENIVLEWSTKSEVKDTGFEVQVKPDGASSFRSVGFVNGQTAKSEGSAYAFTVEEELAYGEHSFRLRQVNVDGSTSYSKTIPVEKTLDRAYKLSKTAPNPVTARATMDLTVRSKQNVRITMFDLLGRRVATVHDGPLEPNRTKSMTIDASQLSSGVYFIRVTGDSFSETRRMTVVR</sequence>
<evidence type="ECO:0000256" key="3">
    <source>
        <dbReference type="ARBA" id="ARBA00022837"/>
    </source>
</evidence>
<gene>
    <name evidence="7" type="ORF">CRI94_03325</name>
</gene>
<feature type="region of interest" description="Disordered" evidence="4">
    <location>
        <begin position="1349"/>
        <end position="1370"/>
    </location>
</feature>
<accession>A0A2A8D2Y3</accession>
<dbReference type="InterPro" id="IPR038081">
    <property type="entry name" value="CalX-like_sf"/>
</dbReference>
<keyword evidence="3" id="KW-0106">Calcium</keyword>
<dbReference type="PANTHER" id="PTHR46682:SF1">
    <property type="entry name" value="ADHESION G-PROTEIN COUPLED RECEPTOR V1"/>
    <property type="match status" value="1"/>
</dbReference>
<keyword evidence="2" id="KW-0677">Repeat</keyword>
<evidence type="ECO:0000259" key="6">
    <source>
        <dbReference type="PROSITE" id="PS50853"/>
    </source>
</evidence>
<dbReference type="Proteomes" id="UP000220102">
    <property type="component" value="Unassembled WGS sequence"/>
</dbReference>
<evidence type="ECO:0000256" key="1">
    <source>
        <dbReference type="ARBA" id="ARBA00022729"/>
    </source>
</evidence>
<dbReference type="PANTHER" id="PTHR46682">
    <property type="entry name" value="ADHESION G-PROTEIN COUPLED RECEPTOR V1"/>
    <property type="match status" value="1"/>
</dbReference>
<keyword evidence="1 5" id="KW-0732">Signal</keyword>
<dbReference type="PROSITE" id="PS50853">
    <property type="entry name" value="FN3"/>
    <property type="match status" value="1"/>
</dbReference>
<dbReference type="Gene3D" id="2.60.40.2030">
    <property type="match status" value="2"/>
</dbReference>
<proteinExistence type="predicted"/>
<dbReference type="InterPro" id="IPR026919">
    <property type="entry name" value="ADGRV1"/>
</dbReference>
<dbReference type="GO" id="GO:0005737">
    <property type="term" value="C:cytoplasm"/>
    <property type="evidence" value="ECO:0007669"/>
    <property type="project" value="TreeGrafter"/>
</dbReference>
<dbReference type="GO" id="GO:0016020">
    <property type="term" value="C:membrane"/>
    <property type="evidence" value="ECO:0007669"/>
    <property type="project" value="InterPro"/>
</dbReference>
<dbReference type="OrthoDB" id="2582440at2"/>
<keyword evidence="8" id="KW-1185">Reference proteome</keyword>
<feature type="region of interest" description="Disordered" evidence="4">
    <location>
        <begin position="983"/>
        <end position="1003"/>
    </location>
</feature>
<comment type="caution">
    <text evidence="7">The sequence shown here is derived from an EMBL/GenBank/DDBJ whole genome shotgun (WGS) entry which is preliminary data.</text>
</comment>
<dbReference type="InterPro" id="IPR026444">
    <property type="entry name" value="Secre_tail"/>
</dbReference>
<protein>
    <recommendedName>
        <fullName evidence="6">Fibronectin type-III domain-containing protein</fullName>
    </recommendedName>
</protein>
<reference evidence="7 8" key="1">
    <citation type="submission" date="2017-10" db="EMBL/GenBank/DDBJ databases">
        <title>Draft genome of Longibacter Salinarum.</title>
        <authorList>
            <person name="Goh K.M."/>
            <person name="Shamsir M.S."/>
            <person name="Lim S.W."/>
        </authorList>
    </citation>
    <scope>NUCLEOTIDE SEQUENCE [LARGE SCALE GENOMIC DNA]</scope>
    <source>
        <strain evidence="7 8">KCTC 52045</strain>
    </source>
</reference>
<dbReference type="NCBIfam" id="TIGR04183">
    <property type="entry name" value="Por_Secre_tail"/>
    <property type="match status" value="1"/>
</dbReference>
<dbReference type="InterPro" id="IPR003961">
    <property type="entry name" value="FN3_dom"/>
</dbReference>
<dbReference type="RefSeq" id="WP_098074221.1">
    <property type="nucleotide sequence ID" value="NZ_PDEQ01000001.1"/>
</dbReference>
<evidence type="ECO:0000256" key="4">
    <source>
        <dbReference type="SAM" id="MobiDB-lite"/>
    </source>
</evidence>
<evidence type="ECO:0000256" key="5">
    <source>
        <dbReference type="SAM" id="SignalP"/>
    </source>
</evidence>
<feature type="chain" id="PRO_5012631391" description="Fibronectin type-III domain-containing protein" evidence="5">
    <location>
        <begin position="36"/>
        <end position="1891"/>
    </location>
</feature>
<evidence type="ECO:0000256" key="2">
    <source>
        <dbReference type="ARBA" id="ARBA00022737"/>
    </source>
</evidence>
<feature type="region of interest" description="Disordered" evidence="4">
    <location>
        <begin position="815"/>
        <end position="839"/>
    </location>
</feature>
<dbReference type="GO" id="GO:0001965">
    <property type="term" value="F:G-protein alpha-subunit binding"/>
    <property type="evidence" value="ECO:0007669"/>
    <property type="project" value="TreeGrafter"/>
</dbReference>